<dbReference type="GO" id="GO:0005886">
    <property type="term" value="C:plasma membrane"/>
    <property type="evidence" value="ECO:0007669"/>
    <property type="project" value="TreeGrafter"/>
</dbReference>
<feature type="transmembrane region" description="Helical" evidence="5">
    <location>
        <begin position="6"/>
        <end position="23"/>
    </location>
</feature>
<protein>
    <submittedName>
        <fullName evidence="7">NfeD family protein</fullName>
    </submittedName>
</protein>
<reference evidence="7" key="2">
    <citation type="submission" date="2021-04" db="EMBL/GenBank/DDBJ databases">
        <authorList>
            <person name="Gilroy R."/>
        </authorList>
    </citation>
    <scope>NUCLEOTIDE SEQUENCE</scope>
    <source>
        <strain evidence="7">ChiHecec3B27-8219</strain>
    </source>
</reference>
<dbReference type="Gene3D" id="2.40.50.140">
    <property type="entry name" value="Nucleic acid-binding proteins"/>
    <property type="match status" value="1"/>
</dbReference>
<feature type="transmembrane region" description="Helical" evidence="5">
    <location>
        <begin position="30"/>
        <end position="50"/>
    </location>
</feature>
<keyword evidence="2 5" id="KW-0812">Transmembrane</keyword>
<evidence type="ECO:0000313" key="7">
    <source>
        <dbReference type="EMBL" id="HIZ68583.1"/>
    </source>
</evidence>
<evidence type="ECO:0000256" key="2">
    <source>
        <dbReference type="ARBA" id="ARBA00022692"/>
    </source>
</evidence>
<dbReference type="EMBL" id="DXBE01000018">
    <property type="protein sequence ID" value="HIZ68583.1"/>
    <property type="molecule type" value="Genomic_DNA"/>
</dbReference>
<comment type="subcellular location">
    <subcellularLocation>
        <location evidence="1">Membrane</location>
        <topology evidence="1">Multi-pass membrane protein</topology>
    </subcellularLocation>
</comment>
<proteinExistence type="predicted"/>
<dbReference type="AlphaFoldDB" id="A0A9D2FX61"/>
<dbReference type="InterPro" id="IPR052165">
    <property type="entry name" value="Membrane_assoc_protease"/>
</dbReference>
<dbReference type="Pfam" id="PF01957">
    <property type="entry name" value="NfeD"/>
    <property type="match status" value="1"/>
</dbReference>
<evidence type="ECO:0000256" key="1">
    <source>
        <dbReference type="ARBA" id="ARBA00004141"/>
    </source>
</evidence>
<dbReference type="PANTHER" id="PTHR33507">
    <property type="entry name" value="INNER MEMBRANE PROTEIN YBBJ"/>
    <property type="match status" value="1"/>
</dbReference>
<evidence type="ECO:0000256" key="4">
    <source>
        <dbReference type="ARBA" id="ARBA00023136"/>
    </source>
</evidence>
<evidence type="ECO:0000259" key="6">
    <source>
        <dbReference type="Pfam" id="PF01957"/>
    </source>
</evidence>
<dbReference type="SUPFAM" id="SSF141322">
    <property type="entry name" value="NfeD domain-like"/>
    <property type="match status" value="1"/>
</dbReference>
<dbReference type="Proteomes" id="UP000824055">
    <property type="component" value="Unassembled WGS sequence"/>
</dbReference>
<evidence type="ECO:0000256" key="5">
    <source>
        <dbReference type="SAM" id="Phobius"/>
    </source>
</evidence>
<accession>A0A9D2FX61</accession>
<comment type="caution">
    <text evidence="7">The sequence shown here is derived from an EMBL/GenBank/DDBJ whole genome shotgun (WGS) entry which is preliminary data.</text>
</comment>
<gene>
    <name evidence="7" type="ORF">H9966_01650</name>
</gene>
<evidence type="ECO:0000313" key="8">
    <source>
        <dbReference type="Proteomes" id="UP000824055"/>
    </source>
</evidence>
<feature type="domain" description="NfeD-like C-terminal" evidence="6">
    <location>
        <begin position="89"/>
        <end position="147"/>
    </location>
</feature>
<name>A0A9D2FX61_9BACT</name>
<dbReference type="PANTHER" id="PTHR33507:SF3">
    <property type="entry name" value="INNER MEMBRANE PROTEIN YBBJ"/>
    <property type="match status" value="1"/>
</dbReference>
<keyword evidence="3 5" id="KW-1133">Transmembrane helix</keyword>
<dbReference type="InterPro" id="IPR012340">
    <property type="entry name" value="NA-bd_OB-fold"/>
</dbReference>
<keyword evidence="4 5" id="KW-0472">Membrane</keyword>
<dbReference type="InterPro" id="IPR002810">
    <property type="entry name" value="NfeD-like_C"/>
</dbReference>
<evidence type="ECO:0000256" key="3">
    <source>
        <dbReference type="ARBA" id="ARBA00022989"/>
    </source>
</evidence>
<reference evidence="7" key="1">
    <citation type="journal article" date="2021" name="PeerJ">
        <title>Extensive microbial diversity within the chicken gut microbiome revealed by metagenomics and culture.</title>
        <authorList>
            <person name="Gilroy R."/>
            <person name="Ravi A."/>
            <person name="Getino M."/>
            <person name="Pursley I."/>
            <person name="Horton D.L."/>
            <person name="Alikhan N.F."/>
            <person name="Baker D."/>
            <person name="Gharbi K."/>
            <person name="Hall N."/>
            <person name="Watson M."/>
            <person name="Adriaenssens E.M."/>
            <person name="Foster-Nyarko E."/>
            <person name="Jarju S."/>
            <person name="Secka A."/>
            <person name="Antonio M."/>
            <person name="Oren A."/>
            <person name="Chaudhuri R.R."/>
            <person name="La Ragione R."/>
            <person name="Hildebrand F."/>
            <person name="Pallen M.J."/>
        </authorList>
    </citation>
    <scope>NUCLEOTIDE SEQUENCE</scope>
    <source>
        <strain evidence="7">ChiHecec3B27-8219</strain>
    </source>
</reference>
<organism evidence="7 8">
    <name type="scientific">Candidatus Prevotella avicola</name>
    <dbReference type="NCBI Taxonomy" id="2838738"/>
    <lineage>
        <taxon>Bacteria</taxon>
        <taxon>Pseudomonadati</taxon>
        <taxon>Bacteroidota</taxon>
        <taxon>Bacteroidia</taxon>
        <taxon>Bacteroidales</taxon>
        <taxon>Prevotellaceae</taxon>
        <taxon>Prevotella</taxon>
    </lineage>
</organism>
<sequence>MIEYLASNLWLVWTVVMLVCLILEVSSGDFFITCFAIGALVAIFPALLGVPLWAQILVWAVCSVLSIKLVRPCLLRLLHKGGEHRLSNADALIGQVGKVSQAIPAQGAGRVQLDGDDWKAVSTGEALPVGTKVRIVSRESIILTVEKDS</sequence>